<organism evidence="2 3">
    <name type="scientific">Azospira inquinata</name>
    <dbReference type="NCBI Taxonomy" id="2785627"/>
    <lineage>
        <taxon>Bacteria</taxon>
        <taxon>Pseudomonadati</taxon>
        <taxon>Pseudomonadota</taxon>
        <taxon>Betaproteobacteria</taxon>
        <taxon>Rhodocyclales</taxon>
        <taxon>Rhodocyclaceae</taxon>
        <taxon>Azospira</taxon>
    </lineage>
</organism>
<keyword evidence="3" id="KW-1185">Reference proteome</keyword>
<dbReference type="Pfam" id="PF12697">
    <property type="entry name" value="Abhydrolase_6"/>
    <property type="match status" value="1"/>
</dbReference>
<evidence type="ECO:0000259" key="1">
    <source>
        <dbReference type="Pfam" id="PF12697"/>
    </source>
</evidence>
<sequence>MDTRSTETLEVLSHLPSRPRHSRPLLFVHGAYTGAWCWEEHFLPYFADQGYSAYALSLRGHGTSWGADNLDWWSIHDYVEDVRRVVAELDETPVLIGHSMGGFVVQKYLETAEAPAAVLMNAVPPQGLLNSSLVLAVSRPSLMLDLNRILEGEMVEPDALRQALFAQPVSSEDMTRYFQHMQRESRRALWDMTLFNLPQTFRMSRPPMLVLGAENDALIPASDVRATGAIYGVGAEIFPDLGHGMMLERDWAKVAERVRTWLEEQGL</sequence>
<dbReference type="EMBL" id="CP064782">
    <property type="protein sequence ID" value="QWT47721.1"/>
    <property type="molecule type" value="Genomic_DNA"/>
</dbReference>
<dbReference type="KEGG" id="aiq:Azoinq_07465"/>
<dbReference type="PANTHER" id="PTHR42886">
    <property type="entry name" value="RE40534P-RELATED"/>
    <property type="match status" value="1"/>
</dbReference>
<dbReference type="GO" id="GO:0006654">
    <property type="term" value="P:phosphatidic acid biosynthetic process"/>
    <property type="evidence" value="ECO:0007669"/>
    <property type="project" value="TreeGrafter"/>
</dbReference>
<reference evidence="2" key="1">
    <citation type="submission" date="2020-11" db="EMBL/GenBank/DDBJ databases">
        <title>Azospira inquinata sp. nov.</title>
        <authorList>
            <person name="Moe W.M."/>
            <person name="Mikes M.C."/>
        </authorList>
    </citation>
    <scope>NUCLEOTIDE SEQUENCE</scope>
    <source>
        <strain evidence="2">Azo-3</strain>
    </source>
</reference>
<gene>
    <name evidence="2" type="ORF">Azoinq_07465</name>
</gene>
<proteinExistence type="predicted"/>
<protein>
    <submittedName>
        <fullName evidence="2">Alpha/beta hydrolase</fullName>
    </submittedName>
</protein>
<evidence type="ECO:0000313" key="3">
    <source>
        <dbReference type="Proteomes" id="UP000683428"/>
    </source>
</evidence>
<dbReference type="AlphaFoldDB" id="A0A975SJY4"/>
<keyword evidence="2" id="KW-0378">Hydrolase</keyword>
<evidence type="ECO:0000313" key="2">
    <source>
        <dbReference type="EMBL" id="QWT47721.1"/>
    </source>
</evidence>
<feature type="domain" description="AB hydrolase-1" evidence="1">
    <location>
        <begin position="25"/>
        <end position="256"/>
    </location>
</feature>
<dbReference type="GO" id="GO:0052689">
    <property type="term" value="F:carboxylic ester hydrolase activity"/>
    <property type="evidence" value="ECO:0007669"/>
    <property type="project" value="TreeGrafter"/>
</dbReference>
<name>A0A975SJY4_9RHOO</name>
<dbReference type="GO" id="GO:0055088">
    <property type="term" value="P:lipid homeostasis"/>
    <property type="evidence" value="ECO:0007669"/>
    <property type="project" value="TreeGrafter"/>
</dbReference>
<dbReference type="InterPro" id="IPR000073">
    <property type="entry name" value="AB_hydrolase_1"/>
</dbReference>
<accession>A0A975SJY4</accession>
<dbReference type="PANTHER" id="PTHR42886:SF42">
    <property type="entry name" value="ALPHA_BETA-HYDROLASES SUPERFAMILY PROTEIN"/>
    <property type="match status" value="1"/>
</dbReference>
<dbReference type="GO" id="GO:0042171">
    <property type="term" value="F:lysophosphatidic acid acyltransferase activity"/>
    <property type="evidence" value="ECO:0007669"/>
    <property type="project" value="TreeGrafter"/>
</dbReference>
<dbReference type="Proteomes" id="UP000683428">
    <property type="component" value="Chromosome"/>
</dbReference>
<dbReference type="RefSeq" id="WP_216130419.1">
    <property type="nucleotide sequence ID" value="NZ_CP064782.1"/>
</dbReference>